<dbReference type="PANTHER" id="PTHR31763:SF2">
    <property type="entry name" value="CHROMOSOME 1 OPEN READING FRAME 100"/>
    <property type="match status" value="1"/>
</dbReference>
<keyword evidence="3" id="KW-1185">Reference proteome</keyword>
<protein>
    <submittedName>
        <fullName evidence="2">Chromosome 1 open reading frame 100</fullName>
    </submittedName>
</protein>
<evidence type="ECO:0000313" key="2">
    <source>
        <dbReference type="Ensembl" id="ENSPCLP00000001282.1"/>
    </source>
</evidence>
<dbReference type="InterPro" id="IPR037668">
    <property type="entry name" value="SPMIP3"/>
</dbReference>
<evidence type="ECO:0000313" key="3">
    <source>
        <dbReference type="Proteomes" id="UP000472261"/>
    </source>
</evidence>
<dbReference type="PANTHER" id="PTHR31763">
    <property type="entry name" value="HYPOTHETICAL PROTEIN LOC689766"/>
    <property type="match status" value="1"/>
</dbReference>
<dbReference type="Proteomes" id="UP000472261">
    <property type="component" value="Unplaced"/>
</dbReference>
<proteinExistence type="predicted"/>
<dbReference type="Pfam" id="PF17670">
    <property type="entry name" value="DUF5530"/>
    <property type="match status" value="1"/>
</dbReference>
<feature type="signal peptide" evidence="1">
    <location>
        <begin position="1"/>
        <end position="26"/>
    </location>
</feature>
<sequence length="152" mass="17590">MGSCSLPPADTITVLFVCFISLVVRPGKDVRGLYPGQVGRVHQTYVLQKDSFFLPRPFSRLQPAPVNYKAKTPFQPDFDNSALRNYVHFQKIVRKPTADWYNQTSYKAAFDLPHLKTSKYLKMQDNLYFERYCYNGVCYDSKREVTKLSFPG</sequence>
<reference evidence="2" key="2">
    <citation type="submission" date="2025-09" db="UniProtKB">
        <authorList>
            <consortium name="Ensembl"/>
        </authorList>
    </citation>
    <scope>IDENTIFICATION</scope>
</reference>
<keyword evidence="1" id="KW-0732">Signal</keyword>
<evidence type="ECO:0000256" key="1">
    <source>
        <dbReference type="SAM" id="SignalP"/>
    </source>
</evidence>
<organism evidence="2 3">
    <name type="scientific">Phasianus colchicus</name>
    <name type="common">Common pheasant</name>
    <dbReference type="NCBI Taxonomy" id="9054"/>
    <lineage>
        <taxon>Eukaryota</taxon>
        <taxon>Metazoa</taxon>
        <taxon>Chordata</taxon>
        <taxon>Craniata</taxon>
        <taxon>Vertebrata</taxon>
        <taxon>Euteleostomi</taxon>
        <taxon>Archelosauria</taxon>
        <taxon>Archosauria</taxon>
        <taxon>Dinosauria</taxon>
        <taxon>Saurischia</taxon>
        <taxon>Theropoda</taxon>
        <taxon>Coelurosauria</taxon>
        <taxon>Aves</taxon>
        <taxon>Neognathae</taxon>
        <taxon>Galloanserae</taxon>
        <taxon>Galliformes</taxon>
        <taxon>Phasianidae</taxon>
        <taxon>Phasianinae</taxon>
        <taxon>Phasianus</taxon>
    </lineage>
</organism>
<feature type="chain" id="PRO_5025394295" evidence="1">
    <location>
        <begin position="27"/>
        <end position="152"/>
    </location>
</feature>
<dbReference type="Ensembl" id="ENSPCLT00000001736.1">
    <property type="protein sequence ID" value="ENSPCLP00000001282.1"/>
    <property type="gene ID" value="ENSPCLG00000001074.1"/>
</dbReference>
<accession>A0A669NY45</accession>
<reference evidence="2" key="1">
    <citation type="submission" date="2025-08" db="UniProtKB">
        <authorList>
            <consortium name="Ensembl"/>
        </authorList>
    </citation>
    <scope>IDENTIFICATION</scope>
</reference>
<dbReference type="AlphaFoldDB" id="A0A669NY45"/>
<name>A0A669NY45_PHACC</name>